<evidence type="ECO:0000313" key="3">
    <source>
        <dbReference type="Proteomes" id="UP001363151"/>
    </source>
</evidence>
<evidence type="ECO:0008006" key="4">
    <source>
        <dbReference type="Google" id="ProtNLM"/>
    </source>
</evidence>
<comment type="caution">
    <text evidence="2">The sequence shown here is derived from an EMBL/GenBank/DDBJ whole genome shotgun (WGS) entry which is preliminary data.</text>
</comment>
<dbReference type="EMBL" id="JBBJCI010000141">
    <property type="protein sequence ID" value="KAK7242633.1"/>
    <property type="molecule type" value="Genomic_DNA"/>
</dbReference>
<dbReference type="Proteomes" id="UP001363151">
    <property type="component" value="Unassembled WGS sequence"/>
</dbReference>
<sequence>MASRSGSVAEAALADPPKRDITIPIGAVVTKAEAAPPQRQRVTYVTAAFAEADAARKAAFGPELLQLWPETCSPPLPAGAAGRARFAFSSPRPRAVAPAELDEASRRVATTVSPGAAFIANGRRFIPGELVDDPSYLLPWEAPAQPPSPEPVRRVRRARAPRRLGHRVPRAAAAAPRGAAAGRLGPGARARATARARAAAAPPEPAAEQLPPAVGSRVRVHTFPENDDRRPPAWFPATVARVARAPPAGGPRRAPRRSALMEAFLLGGCARGDKWMPWHCALGAHERYLLEVVYALPRLESDRDRYILGYAFSGSREIELFERILRPLFEADASDDDAALGRSLLDDPHAALRRDGELHRRYAAYRAEDKKLHTTAYLCHPARGSSGDEFVCYIIDRTARFVVLGARIYALLRAKLGDGFEAWAATHRPRAPRARAPPAPPPAPPPSLGGPDLKLSLEQALLQEDEIGPTMTKMFLVSTHLAYPAAKILDGSCAVGDGAGRVRLPLPGRPAAVPLRAPRRAPVHPQRRPRHAGQGRRPRARLLPMLRFVAAAARARFGSMFAPVVSESITPYDLQVNLCEWRKFRTKVDRKRARRRGAVLDRAPRARAARRRAQAAQVAERRPRERRRPGVLLRRLARRRVGRGAAHDARAS</sequence>
<feature type="region of interest" description="Disordered" evidence="1">
    <location>
        <begin position="428"/>
        <end position="452"/>
    </location>
</feature>
<feature type="region of interest" description="Disordered" evidence="1">
    <location>
        <begin position="165"/>
        <end position="187"/>
    </location>
</feature>
<accession>A0ABR1G1U4</accession>
<reference evidence="2 3" key="1">
    <citation type="submission" date="2024-03" db="EMBL/GenBank/DDBJ databases">
        <title>Aureococcus anophagefferens CCMP1851 and Kratosvirus quantuckense: Draft genome of a second virus-susceptible host strain in the model system.</title>
        <authorList>
            <person name="Chase E."/>
            <person name="Truchon A.R."/>
            <person name="Schepens W."/>
            <person name="Wilhelm S.W."/>
        </authorList>
    </citation>
    <scope>NUCLEOTIDE SEQUENCE [LARGE SCALE GENOMIC DNA]</scope>
    <source>
        <strain evidence="2 3">CCMP1851</strain>
    </source>
</reference>
<protein>
    <recommendedName>
        <fullName evidence="4">UDENN domain-containing protein</fullName>
    </recommendedName>
</protein>
<feature type="compositionally biased region" description="Low complexity" evidence="1">
    <location>
        <begin position="170"/>
        <end position="187"/>
    </location>
</feature>
<evidence type="ECO:0000256" key="1">
    <source>
        <dbReference type="SAM" id="MobiDB-lite"/>
    </source>
</evidence>
<feature type="compositionally biased region" description="Pro residues" evidence="1">
    <location>
        <begin position="435"/>
        <end position="448"/>
    </location>
</feature>
<feature type="region of interest" description="Disordered" evidence="1">
    <location>
        <begin position="509"/>
        <end position="538"/>
    </location>
</feature>
<feature type="compositionally biased region" description="Basic residues" evidence="1">
    <location>
        <begin position="517"/>
        <end position="538"/>
    </location>
</feature>
<proteinExistence type="predicted"/>
<organism evidence="2 3">
    <name type="scientific">Aureococcus anophagefferens</name>
    <name type="common">Harmful bloom alga</name>
    <dbReference type="NCBI Taxonomy" id="44056"/>
    <lineage>
        <taxon>Eukaryota</taxon>
        <taxon>Sar</taxon>
        <taxon>Stramenopiles</taxon>
        <taxon>Ochrophyta</taxon>
        <taxon>Pelagophyceae</taxon>
        <taxon>Pelagomonadales</taxon>
        <taxon>Pelagomonadaceae</taxon>
        <taxon>Aureococcus</taxon>
    </lineage>
</organism>
<keyword evidence="3" id="KW-1185">Reference proteome</keyword>
<evidence type="ECO:0000313" key="2">
    <source>
        <dbReference type="EMBL" id="KAK7242633.1"/>
    </source>
</evidence>
<name>A0ABR1G1U4_AURAN</name>
<gene>
    <name evidence="2" type="ORF">SO694_00016153</name>
</gene>